<dbReference type="InterPro" id="IPR052925">
    <property type="entry name" value="Phage_Integrase-like_Recomb"/>
</dbReference>
<name>A0ABQ9ESS3_TEGGR</name>
<evidence type="ECO:0000313" key="4">
    <source>
        <dbReference type="Proteomes" id="UP001217089"/>
    </source>
</evidence>
<dbReference type="Gene3D" id="1.10.443.10">
    <property type="entry name" value="Intergrase catalytic core"/>
    <property type="match status" value="1"/>
</dbReference>
<dbReference type="SUPFAM" id="SSF47823">
    <property type="entry name" value="lambda integrase-like, N-terminal domain"/>
    <property type="match status" value="1"/>
</dbReference>
<organism evidence="3 4">
    <name type="scientific">Tegillarca granosa</name>
    <name type="common">Malaysian cockle</name>
    <name type="synonym">Anadara granosa</name>
    <dbReference type="NCBI Taxonomy" id="220873"/>
    <lineage>
        <taxon>Eukaryota</taxon>
        <taxon>Metazoa</taxon>
        <taxon>Spiralia</taxon>
        <taxon>Lophotrochozoa</taxon>
        <taxon>Mollusca</taxon>
        <taxon>Bivalvia</taxon>
        <taxon>Autobranchia</taxon>
        <taxon>Pteriomorphia</taxon>
        <taxon>Arcoida</taxon>
        <taxon>Arcoidea</taxon>
        <taxon>Arcidae</taxon>
        <taxon>Tegillarca</taxon>
    </lineage>
</organism>
<dbReference type="InterPro" id="IPR011010">
    <property type="entry name" value="DNA_brk_join_enz"/>
</dbReference>
<dbReference type="SUPFAM" id="SSF56349">
    <property type="entry name" value="DNA breaking-rejoining enzymes"/>
    <property type="match status" value="1"/>
</dbReference>
<gene>
    <name evidence="3" type="ORF">KUTeg_013117</name>
</gene>
<dbReference type="EMBL" id="JARBDR010000657">
    <property type="protein sequence ID" value="KAJ8308243.1"/>
    <property type="molecule type" value="Genomic_DNA"/>
</dbReference>
<dbReference type="PANTHER" id="PTHR34605:SF3">
    <property type="entry name" value="P CELL-TYPE AGGLUTINATION PROTEIN MAP4-LIKE-RELATED"/>
    <property type="match status" value="1"/>
</dbReference>
<keyword evidence="1" id="KW-0238">DNA-binding</keyword>
<dbReference type="Proteomes" id="UP001217089">
    <property type="component" value="Unassembled WGS sequence"/>
</dbReference>
<evidence type="ECO:0000313" key="3">
    <source>
        <dbReference type="EMBL" id="KAJ8308243.1"/>
    </source>
</evidence>
<keyword evidence="4" id="KW-1185">Reference proteome</keyword>
<proteinExistence type="predicted"/>
<protein>
    <submittedName>
        <fullName evidence="3">Uncharacterized protein</fullName>
    </submittedName>
</protein>
<evidence type="ECO:0000256" key="1">
    <source>
        <dbReference type="ARBA" id="ARBA00023125"/>
    </source>
</evidence>
<accession>A0ABQ9ESS3</accession>
<reference evidence="3 4" key="1">
    <citation type="submission" date="2022-12" db="EMBL/GenBank/DDBJ databases">
        <title>Chromosome-level genome of Tegillarca granosa.</title>
        <authorList>
            <person name="Kim J."/>
        </authorList>
    </citation>
    <scope>NUCLEOTIDE SEQUENCE [LARGE SCALE GENOMIC DNA]</scope>
    <source>
        <strain evidence="3">Teg-2019</strain>
        <tissue evidence="3">Adductor muscle</tissue>
    </source>
</reference>
<dbReference type="InterPro" id="IPR010998">
    <property type="entry name" value="Integrase_recombinase_N"/>
</dbReference>
<sequence>MLHSKHSISGVVTTSHATVYHVYRWTNFASFLLMRTRTQHLCRIGYGWSSSQKGLSPSTVSSYLAVIYHVHKVYNWTNPTSQVLVQKAVTGLRRIRQVGDSRAPVSEDMLHNIYHILETYELWLFRSAYCLAFYSLLRVSELVYITAEMAHRPLFYSDIKVSTSGSKVGLLFKIRFSKTDQQGRSITLRTPVLTGKSVCPVFSIKKILSVRNRSDGIMIIHEDGSPLSRYQFNAVLRKSVIKLVLPRPSPGQVGAILQTLRASTSAMPDVVWCADDDITAHIPNQLREKIWGHQYVNLALTLKGSA</sequence>
<dbReference type="PANTHER" id="PTHR34605">
    <property type="entry name" value="PHAGE_INTEGRASE DOMAIN-CONTAINING PROTEIN"/>
    <property type="match status" value="1"/>
</dbReference>
<comment type="caution">
    <text evidence="3">The sequence shown here is derived from an EMBL/GenBank/DDBJ whole genome shotgun (WGS) entry which is preliminary data.</text>
</comment>
<keyword evidence="2" id="KW-0233">DNA recombination</keyword>
<evidence type="ECO:0000256" key="2">
    <source>
        <dbReference type="ARBA" id="ARBA00023172"/>
    </source>
</evidence>
<dbReference type="Gene3D" id="1.10.150.130">
    <property type="match status" value="1"/>
</dbReference>
<dbReference type="InterPro" id="IPR013762">
    <property type="entry name" value="Integrase-like_cat_sf"/>
</dbReference>